<dbReference type="AlphaFoldDB" id="A0A157Z728"/>
<dbReference type="RefSeq" id="WP_061158309.1">
    <property type="nucleotide sequence ID" value="NZ_FCOI02000001.1"/>
</dbReference>
<dbReference type="Proteomes" id="UP000054624">
    <property type="component" value="Unassembled WGS sequence"/>
</dbReference>
<feature type="signal peptide" evidence="3">
    <location>
        <begin position="1"/>
        <end position="24"/>
    </location>
</feature>
<dbReference type="InterPro" id="IPR012899">
    <property type="entry name" value="LTXXQ"/>
</dbReference>
<dbReference type="Pfam" id="PF07813">
    <property type="entry name" value="LTXXQ"/>
    <property type="match status" value="1"/>
</dbReference>
<feature type="chain" id="PRO_5007619091" description="Periplasmic protein" evidence="3">
    <location>
        <begin position="25"/>
        <end position="198"/>
    </location>
</feature>
<organism evidence="4 5">
    <name type="scientific">Caballeronia temeraria</name>
    <dbReference type="NCBI Taxonomy" id="1777137"/>
    <lineage>
        <taxon>Bacteria</taxon>
        <taxon>Pseudomonadati</taxon>
        <taxon>Pseudomonadota</taxon>
        <taxon>Betaproteobacteria</taxon>
        <taxon>Burkholderiales</taxon>
        <taxon>Burkholderiaceae</taxon>
        <taxon>Caballeronia</taxon>
    </lineage>
</organism>
<feature type="coiled-coil region" evidence="1">
    <location>
        <begin position="88"/>
        <end position="136"/>
    </location>
</feature>
<evidence type="ECO:0000313" key="5">
    <source>
        <dbReference type="Proteomes" id="UP000054624"/>
    </source>
</evidence>
<dbReference type="OrthoDB" id="9035603at2"/>
<feature type="compositionally biased region" description="Low complexity" evidence="2">
    <location>
        <begin position="182"/>
        <end position="198"/>
    </location>
</feature>
<feature type="region of interest" description="Disordered" evidence="2">
    <location>
        <begin position="173"/>
        <end position="198"/>
    </location>
</feature>
<dbReference type="EMBL" id="FCOI02000001">
    <property type="protein sequence ID" value="SAK41358.1"/>
    <property type="molecule type" value="Genomic_DNA"/>
</dbReference>
<reference evidence="5" key="1">
    <citation type="submission" date="2016-01" db="EMBL/GenBank/DDBJ databases">
        <authorList>
            <person name="Peeters Charlotte."/>
        </authorList>
    </citation>
    <scope>NUCLEOTIDE SEQUENCE [LARGE SCALE GENOMIC DNA]</scope>
</reference>
<keyword evidence="5" id="KW-1185">Reference proteome</keyword>
<proteinExistence type="predicted"/>
<evidence type="ECO:0000256" key="2">
    <source>
        <dbReference type="SAM" id="MobiDB-lite"/>
    </source>
</evidence>
<gene>
    <name evidence="4" type="ORF">AWB76_00267</name>
</gene>
<keyword evidence="1" id="KW-0175">Coiled coil</keyword>
<protein>
    <recommendedName>
        <fullName evidence="6">Periplasmic protein</fullName>
    </recommendedName>
</protein>
<keyword evidence="3" id="KW-0732">Signal</keyword>
<evidence type="ECO:0000313" key="4">
    <source>
        <dbReference type="EMBL" id="SAK41358.1"/>
    </source>
</evidence>
<evidence type="ECO:0000256" key="3">
    <source>
        <dbReference type="SAM" id="SignalP"/>
    </source>
</evidence>
<evidence type="ECO:0008006" key="6">
    <source>
        <dbReference type="Google" id="ProtNLM"/>
    </source>
</evidence>
<evidence type="ECO:0000256" key="1">
    <source>
        <dbReference type="SAM" id="Coils"/>
    </source>
</evidence>
<name>A0A157Z728_9BURK</name>
<accession>A0A157Z728</accession>
<sequence length="198" mass="21778">MAKQYRILTAAAAAIALTFGTAYAATNDAPSAPPAGGPAMMGGPGGPGGHHMEMRMQKQLDALHGQLKLNADQEKLWQTALTTMKQNHQQMRESFKQMHDQMKSMEDQPILDLNAMHAAHQKIEQQNAQLREQTATAWLNFYNSLNDQQKTTVSTALKKHFAMMREHEHKMHERWGKHRGGPDSTPGAAAGASATAKP</sequence>
<dbReference type="STRING" id="1777137.AWB76_00267"/>